<proteinExistence type="inferred from homology"/>
<evidence type="ECO:0000313" key="9">
    <source>
        <dbReference type="RefSeq" id="XP_052742301.1"/>
    </source>
</evidence>
<dbReference type="InterPro" id="IPR009003">
    <property type="entry name" value="Peptidase_S1_PA"/>
</dbReference>
<dbReference type="SUPFAM" id="SSF50494">
    <property type="entry name" value="Trypsin-like serine proteases"/>
    <property type="match status" value="1"/>
</dbReference>
<dbReference type="GeneID" id="112056386"/>
<protein>
    <submittedName>
        <fullName evidence="9">Chymotrypsin-2</fullName>
    </submittedName>
</protein>
<dbReference type="Proteomes" id="UP001652582">
    <property type="component" value="Chromosome 16"/>
</dbReference>
<dbReference type="PROSITE" id="PS00135">
    <property type="entry name" value="TRYPSIN_SER"/>
    <property type="match status" value="1"/>
</dbReference>
<keyword evidence="5" id="KW-1015">Disulfide bond</keyword>
<gene>
    <name evidence="9" type="primary">LOC112056386</name>
</gene>
<evidence type="ECO:0000256" key="2">
    <source>
        <dbReference type="ARBA" id="ARBA00022670"/>
    </source>
</evidence>
<feature type="domain" description="Peptidase S1" evidence="7">
    <location>
        <begin position="44"/>
        <end position="293"/>
    </location>
</feature>
<dbReference type="CDD" id="cd00190">
    <property type="entry name" value="Tryp_SPc"/>
    <property type="match status" value="1"/>
</dbReference>
<dbReference type="InterPro" id="IPR033116">
    <property type="entry name" value="TRYPSIN_SER"/>
</dbReference>
<dbReference type="PROSITE" id="PS00134">
    <property type="entry name" value="TRYPSIN_HIS"/>
    <property type="match status" value="1"/>
</dbReference>
<dbReference type="PROSITE" id="PS50240">
    <property type="entry name" value="TRYPSIN_DOM"/>
    <property type="match status" value="1"/>
</dbReference>
<evidence type="ECO:0000256" key="3">
    <source>
        <dbReference type="ARBA" id="ARBA00022801"/>
    </source>
</evidence>
<evidence type="ECO:0000256" key="4">
    <source>
        <dbReference type="ARBA" id="ARBA00022825"/>
    </source>
</evidence>
<evidence type="ECO:0000313" key="8">
    <source>
        <dbReference type="Proteomes" id="UP001652582"/>
    </source>
</evidence>
<dbReference type="SMART" id="SM00020">
    <property type="entry name" value="Tryp_SPc"/>
    <property type="match status" value="1"/>
</dbReference>
<name>A0ABM3LTA5_BICAN</name>
<dbReference type="Pfam" id="PF00089">
    <property type="entry name" value="Trypsin"/>
    <property type="match status" value="1"/>
</dbReference>
<evidence type="ECO:0000256" key="1">
    <source>
        <dbReference type="ARBA" id="ARBA00007664"/>
    </source>
</evidence>
<evidence type="ECO:0000256" key="5">
    <source>
        <dbReference type="ARBA" id="ARBA00023157"/>
    </source>
</evidence>
<dbReference type="InterPro" id="IPR018114">
    <property type="entry name" value="TRYPSIN_HIS"/>
</dbReference>
<reference evidence="9" key="1">
    <citation type="submission" date="2025-08" db="UniProtKB">
        <authorList>
            <consortium name="RefSeq"/>
        </authorList>
    </citation>
    <scope>IDENTIFICATION</scope>
</reference>
<dbReference type="PRINTS" id="PR00722">
    <property type="entry name" value="CHYMOTRYPSIN"/>
</dbReference>
<evidence type="ECO:0000259" key="7">
    <source>
        <dbReference type="PROSITE" id="PS50240"/>
    </source>
</evidence>
<dbReference type="RefSeq" id="XP_052742301.1">
    <property type="nucleotide sequence ID" value="XM_052886341.1"/>
</dbReference>
<accession>A0ABM3LTA5</accession>
<keyword evidence="3 6" id="KW-0378">Hydrolase</keyword>
<dbReference type="InterPro" id="IPR001314">
    <property type="entry name" value="Peptidase_S1A"/>
</dbReference>
<dbReference type="InterPro" id="IPR043504">
    <property type="entry name" value="Peptidase_S1_PA_chymotrypsin"/>
</dbReference>
<dbReference type="InterPro" id="IPR050430">
    <property type="entry name" value="Peptidase_S1"/>
</dbReference>
<keyword evidence="4 6" id="KW-0720">Serine protease</keyword>
<organism evidence="8 9">
    <name type="scientific">Bicyclus anynana</name>
    <name type="common">Squinting bush brown butterfly</name>
    <dbReference type="NCBI Taxonomy" id="110368"/>
    <lineage>
        <taxon>Eukaryota</taxon>
        <taxon>Metazoa</taxon>
        <taxon>Ecdysozoa</taxon>
        <taxon>Arthropoda</taxon>
        <taxon>Hexapoda</taxon>
        <taxon>Insecta</taxon>
        <taxon>Pterygota</taxon>
        <taxon>Neoptera</taxon>
        <taxon>Endopterygota</taxon>
        <taxon>Lepidoptera</taxon>
        <taxon>Glossata</taxon>
        <taxon>Ditrysia</taxon>
        <taxon>Papilionoidea</taxon>
        <taxon>Nymphalidae</taxon>
        <taxon>Satyrinae</taxon>
        <taxon>Satyrini</taxon>
        <taxon>Mycalesina</taxon>
        <taxon>Bicyclus</taxon>
    </lineage>
</organism>
<comment type="similarity">
    <text evidence="1">Belongs to the peptidase S1 family.</text>
</comment>
<keyword evidence="2 6" id="KW-0645">Protease</keyword>
<dbReference type="PANTHER" id="PTHR24276:SF91">
    <property type="entry name" value="AT26814P-RELATED"/>
    <property type="match status" value="1"/>
</dbReference>
<keyword evidence="8" id="KW-1185">Reference proteome</keyword>
<dbReference type="Gene3D" id="2.40.10.10">
    <property type="entry name" value="Trypsin-like serine proteases"/>
    <property type="match status" value="1"/>
</dbReference>
<evidence type="ECO:0000256" key="6">
    <source>
        <dbReference type="RuleBase" id="RU363034"/>
    </source>
</evidence>
<dbReference type="InterPro" id="IPR001254">
    <property type="entry name" value="Trypsin_dom"/>
</dbReference>
<sequence length="300" mass="32817">MFLGIPLETTQDAQAAQIAQTAQVQTSEKAKPAYDVTSFFSSRIVGGVDAPKGFAPYMVALITGDVIKFFVCGGSIISKHHVLTAAHCIEPFVHWGELSESFTGLAGSNYWNATYVVIKFCGYRNHPDWDWATIKNDIGILITAVEISFTVRVRPITLNFDWVGGGEKGYVAGWGRLGAWENIPYWLQLLLVKILSPKECHERMLQAAGAGVIAPPVDPKIEMCTFAGLGSGMCNGDSGSALVKILRQQHGHVIYEEHVQVGIVSWGIPCARGVPDVFVRVSGYKSFVTETLRTHNTCKR</sequence>
<dbReference type="PANTHER" id="PTHR24276">
    <property type="entry name" value="POLYSERASE-RELATED"/>
    <property type="match status" value="1"/>
</dbReference>